<organism evidence="2 3">
    <name type="scientific">Paracidovorax anthurii</name>
    <dbReference type="NCBI Taxonomy" id="78229"/>
    <lineage>
        <taxon>Bacteria</taxon>
        <taxon>Pseudomonadati</taxon>
        <taxon>Pseudomonadota</taxon>
        <taxon>Betaproteobacteria</taxon>
        <taxon>Burkholderiales</taxon>
        <taxon>Comamonadaceae</taxon>
        <taxon>Paracidovorax</taxon>
    </lineage>
</organism>
<keyword evidence="1" id="KW-1133">Transmembrane helix</keyword>
<comment type="caution">
    <text evidence="2">The sequence shown here is derived from an EMBL/GenBank/DDBJ whole genome shotgun (WGS) entry which is preliminary data.</text>
</comment>
<dbReference type="Proteomes" id="UP000248856">
    <property type="component" value="Unassembled WGS sequence"/>
</dbReference>
<gene>
    <name evidence="2" type="ORF">AX018_105411</name>
</gene>
<dbReference type="RefSeq" id="WP_245951734.1">
    <property type="nucleotide sequence ID" value="NZ_CBCSGC010000031.1"/>
</dbReference>
<dbReference type="AlphaFoldDB" id="A0A328YQJ4"/>
<sequence>MVIEQQDGELLRIVLRPRLLAAAMLLAGAGLAVLPPAMWAMVAGDPQAWARVVAAGPWAMALLGLWAVLLCGAGIALMRLAPRGREVRLSRREGTGEALRHFWGAPSVRDAGVVLQRIDAVWVRRVPRARGPLLREELVLRCFHGGPRVLAWAYLPRAGAPSRLQEAARAVGAFLGVPVAMAGEALPRPSRARMRQYRDLPPVAEPPVDAPGLRGPGRCMAAAGAALAGLLAAIVALQIAGALQSGHLVTYGRWGGARHFAWDSAPGLFVFQLLVMAALSGLCLLMAWLGGRAALGRSARSA</sequence>
<keyword evidence="1" id="KW-0812">Transmembrane</keyword>
<dbReference type="EMBL" id="QLTA01000054">
    <property type="protein sequence ID" value="RAR76109.1"/>
    <property type="molecule type" value="Genomic_DNA"/>
</dbReference>
<keyword evidence="3" id="KW-1185">Reference proteome</keyword>
<evidence type="ECO:0000313" key="2">
    <source>
        <dbReference type="EMBL" id="RAR76109.1"/>
    </source>
</evidence>
<evidence type="ECO:0000313" key="3">
    <source>
        <dbReference type="Proteomes" id="UP000248856"/>
    </source>
</evidence>
<feature type="transmembrane region" description="Helical" evidence="1">
    <location>
        <begin position="269"/>
        <end position="290"/>
    </location>
</feature>
<feature type="transmembrane region" description="Helical" evidence="1">
    <location>
        <begin position="221"/>
        <end position="243"/>
    </location>
</feature>
<name>A0A328YQJ4_9BURK</name>
<accession>A0A328YQJ4</accession>
<evidence type="ECO:0000256" key="1">
    <source>
        <dbReference type="SAM" id="Phobius"/>
    </source>
</evidence>
<proteinExistence type="predicted"/>
<feature type="transmembrane region" description="Helical" evidence="1">
    <location>
        <begin position="19"/>
        <end position="38"/>
    </location>
</feature>
<feature type="transmembrane region" description="Helical" evidence="1">
    <location>
        <begin position="58"/>
        <end position="81"/>
    </location>
</feature>
<protein>
    <submittedName>
        <fullName evidence="2">Uncharacterized protein</fullName>
    </submittedName>
</protein>
<reference evidence="2 3" key="1">
    <citation type="submission" date="2018-06" db="EMBL/GenBank/DDBJ databases">
        <title>Genomic Encyclopedia of Archaeal and Bacterial Type Strains, Phase II (KMG-II): from individual species to whole genera.</title>
        <authorList>
            <person name="Goeker M."/>
        </authorList>
    </citation>
    <scope>NUCLEOTIDE SEQUENCE [LARGE SCALE GENOMIC DNA]</scope>
    <source>
        <strain evidence="2 3">CFPB 3232</strain>
    </source>
</reference>
<keyword evidence="1" id="KW-0472">Membrane</keyword>